<keyword evidence="3" id="KW-1185">Reference proteome</keyword>
<dbReference type="EMBL" id="BAAALT010000034">
    <property type="protein sequence ID" value="GAA1793475.1"/>
    <property type="molecule type" value="Genomic_DNA"/>
</dbReference>
<dbReference type="RefSeq" id="WP_344127544.1">
    <property type="nucleotide sequence ID" value="NZ_BAAALT010000034.1"/>
</dbReference>
<dbReference type="InterPro" id="IPR036388">
    <property type="entry name" value="WH-like_DNA-bd_sf"/>
</dbReference>
<evidence type="ECO:0000313" key="3">
    <source>
        <dbReference type="Proteomes" id="UP001500218"/>
    </source>
</evidence>
<dbReference type="InterPro" id="IPR052509">
    <property type="entry name" value="Metal_resp_DNA-bind_regulator"/>
</dbReference>
<comment type="caution">
    <text evidence="2">The sequence shown here is derived from an EMBL/GenBank/DDBJ whole genome shotgun (WGS) entry which is preliminary data.</text>
</comment>
<dbReference type="InterPro" id="IPR005149">
    <property type="entry name" value="Tscrpt_reg_PadR_N"/>
</dbReference>
<reference evidence="2 3" key="1">
    <citation type="journal article" date="2019" name="Int. J. Syst. Evol. Microbiol.">
        <title>The Global Catalogue of Microorganisms (GCM) 10K type strain sequencing project: providing services to taxonomists for standard genome sequencing and annotation.</title>
        <authorList>
            <consortium name="The Broad Institute Genomics Platform"/>
            <consortium name="The Broad Institute Genome Sequencing Center for Infectious Disease"/>
            <person name="Wu L."/>
            <person name="Ma J."/>
        </authorList>
    </citation>
    <scope>NUCLEOTIDE SEQUENCE [LARGE SCALE GENOMIC DNA]</scope>
    <source>
        <strain evidence="2 3">JCM 13250</strain>
    </source>
</reference>
<dbReference type="Gene3D" id="1.10.10.10">
    <property type="entry name" value="Winged helix-like DNA-binding domain superfamily/Winged helix DNA-binding domain"/>
    <property type="match status" value="1"/>
</dbReference>
<proteinExistence type="predicted"/>
<evidence type="ECO:0000313" key="2">
    <source>
        <dbReference type="EMBL" id="GAA1793475.1"/>
    </source>
</evidence>
<evidence type="ECO:0000259" key="1">
    <source>
        <dbReference type="Pfam" id="PF03551"/>
    </source>
</evidence>
<dbReference type="PANTHER" id="PTHR33169:SF14">
    <property type="entry name" value="TRANSCRIPTIONAL REGULATOR RV3488"/>
    <property type="match status" value="1"/>
</dbReference>
<dbReference type="Pfam" id="PF03551">
    <property type="entry name" value="PadR"/>
    <property type="match status" value="1"/>
</dbReference>
<sequence>MYDDELRGMHLQELRRGTVVLACLIILKEPNYGYALLDHLERSGFAVDANTLYPLLRRLEKQGLLISDWNTDEARPRKFYRTSDAGTALADALTHDWDDLHSAFRTLRGES</sequence>
<feature type="domain" description="Transcription regulator PadR N-terminal" evidence="1">
    <location>
        <begin position="26"/>
        <end position="88"/>
    </location>
</feature>
<name>A0ABN2LNZ0_9ACTN</name>
<dbReference type="PANTHER" id="PTHR33169">
    <property type="entry name" value="PADR-FAMILY TRANSCRIPTIONAL REGULATOR"/>
    <property type="match status" value="1"/>
</dbReference>
<accession>A0ABN2LNZ0</accession>
<dbReference type="SUPFAM" id="SSF46785">
    <property type="entry name" value="Winged helix' DNA-binding domain"/>
    <property type="match status" value="1"/>
</dbReference>
<organism evidence="2 3">
    <name type="scientific">Luedemannella flava</name>
    <dbReference type="NCBI Taxonomy" id="349316"/>
    <lineage>
        <taxon>Bacteria</taxon>
        <taxon>Bacillati</taxon>
        <taxon>Actinomycetota</taxon>
        <taxon>Actinomycetes</taxon>
        <taxon>Micromonosporales</taxon>
        <taxon>Micromonosporaceae</taxon>
        <taxon>Luedemannella</taxon>
    </lineage>
</organism>
<dbReference type="Proteomes" id="UP001500218">
    <property type="component" value="Unassembled WGS sequence"/>
</dbReference>
<dbReference type="InterPro" id="IPR036390">
    <property type="entry name" value="WH_DNA-bd_sf"/>
</dbReference>
<gene>
    <name evidence="2" type="ORF">GCM10009682_14170</name>
</gene>
<protein>
    <submittedName>
        <fullName evidence="2">PadR family transcriptional regulator</fullName>
    </submittedName>
</protein>